<dbReference type="PANTHER" id="PTHR34301">
    <property type="entry name" value="DNA-BINDING PROTEIN-RELATED"/>
    <property type="match status" value="1"/>
</dbReference>
<dbReference type="Gene3D" id="3.40.50.300">
    <property type="entry name" value="P-loop containing nucleotide triphosphate hydrolases"/>
    <property type="match status" value="1"/>
</dbReference>
<dbReference type="Proteomes" id="UP000037660">
    <property type="component" value="Unassembled WGS sequence"/>
</dbReference>
<dbReference type="RefSeq" id="WP_054019915.1">
    <property type="nucleotide sequence ID" value="NZ_BBYR01000030.1"/>
</dbReference>
<keyword evidence="2" id="KW-1185">Reference proteome</keyword>
<dbReference type="SUPFAM" id="SSF52540">
    <property type="entry name" value="P-loop containing nucleoside triphosphate hydrolases"/>
    <property type="match status" value="1"/>
</dbReference>
<accession>A0A0K8P132</accession>
<dbReference type="AlphaFoldDB" id="A0A0K8P132"/>
<evidence type="ECO:0000313" key="2">
    <source>
        <dbReference type="Proteomes" id="UP000037660"/>
    </source>
</evidence>
<dbReference type="InterPro" id="IPR027417">
    <property type="entry name" value="P-loop_NTPase"/>
</dbReference>
<reference evidence="1 2" key="2">
    <citation type="journal article" date="2016" name="Science">
        <title>A bacterium that degrades and assimilates poly(ethylene terephthalate).</title>
        <authorList>
            <person name="Yoshida S."/>
            <person name="Hiraga K."/>
            <person name="Takehana T."/>
            <person name="Taniguchi I."/>
            <person name="Yamaji H."/>
            <person name="Maeda Y."/>
            <person name="Toyohara K."/>
            <person name="Miyamoto K."/>
            <person name="Kimura Y."/>
            <person name="Oda K."/>
        </authorList>
    </citation>
    <scope>NUCLEOTIDE SEQUENCE [LARGE SCALE GENOMIC DNA]</scope>
    <source>
        <strain evidence="2">NBRC 110686 / TISTR 2288 / 201-F6</strain>
    </source>
</reference>
<organism evidence="1 2">
    <name type="scientific">Piscinibacter sakaiensis</name>
    <name type="common">Ideonella sakaiensis</name>
    <dbReference type="NCBI Taxonomy" id="1547922"/>
    <lineage>
        <taxon>Bacteria</taxon>
        <taxon>Pseudomonadati</taxon>
        <taxon>Pseudomonadota</taxon>
        <taxon>Betaproteobacteria</taxon>
        <taxon>Burkholderiales</taxon>
        <taxon>Sphaerotilaceae</taxon>
        <taxon>Piscinibacter</taxon>
    </lineage>
</organism>
<evidence type="ECO:0000313" key="1">
    <source>
        <dbReference type="EMBL" id="GAP35880.1"/>
    </source>
</evidence>
<protein>
    <submittedName>
        <fullName evidence="1">Uncharacterized protein</fullName>
    </submittedName>
</protein>
<reference evidence="2" key="1">
    <citation type="submission" date="2015-07" db="EMBL/GenBank/DDBJ databases">
        <title>Discovery of a poly(ethylene terephthalate assimilation.</title>
        <authorList>
            <person name="Yoshida S."/>
            <person name="Hiraga K."/>
            <person name="Takehana T."/>
            <person name="Taniguchi I."/>
            <person name="Yamaji H."/>
            <person name="Maeda Y."/>
            <person name="Toyohara K."/>
            <person name="Miyamoto K."/>
            <person name="Kimura Y."/>
            <person name="Oda K."/>
        </authorList>
    </citation>
    <scope>NUCLEOTIDE SEQUENCE [LARGE SCALE GENOMIC DNA]</scope>
    <source>
        <strain evidence="2">NBRC 110686 / TISTR 2288 / 201-F6</strain>
    </source>
</reference>
<comment type="caution">
    <text evidence="1">The sequence shown here is derived from an EMBL/GenBank/DDBJ whole genome shotgun (WGS) entry which is preliminary data.</text>
</comment>
<proteinExistence type="predicted"/>
<sequence>MTEDPVFHRPSYAEALAQQLLKPGPLDQGLRSGVFISGIRRIGKTTFIRQDFVPALIGHGALVLYVDLWTDRSRPPMALMQEAVRAAASELEQPASTLLQKLRRVKGVNFGAAGISLGVQLDGLGTPGGVTLAEVFVELVRKAQGDVVLVIDEVQQTMASQDGQDMLFALKAARDKVNTATDLPGQLLIVGTGSHKSLVTDMATRRSQAFAGAHTASFEPLGKDYVAWFLSRLVAAGLAVPSLQAAFSGFRDMGSRPEELTKAVRQFQDEVAAGRAADADTAFATICATLATAAAELDIQSIEDAGELAVLAFSRIAAGQGRGLYAADTLTSFGESLGREVSANDMTPAIDKLVAANLIIRKGHGSFDIADPFVKQVWLRHAQMRQTLIRASGSQGTEPTHGT</sequence>
<dbReference type="EMBL" id="BBYR01000030">
    <property type="protein sequence ID" value="GAP35880.1"/>
    <property type="molecule type" value="Genomic_DNA"/>
</dbReference>
<gene>
    <name evidence="1" type="ORF">ISF6_1720</name>
</gene>
<name>A0A0K8P132_PISS1</name>
<dbReference type="PANTHER" id="PTHR34301:SF8">
    <property type="entry name" value="ATPASE DOMAIN-CONTAINING PROTEIN"/>
    <property type="match status" value="1"/>
</dbReference>